<comment type="caution">
    <text evidence="8">The sequence shown here is derived from an EMBL/GenBank/DDBJ whole genome shotgun (WGS) entry which is preliminary data.</text>
</comment>
<dbReference type="SUPFAM" id="SSF51182">
    <property type="entry name" value="RmlC-like cupins"/>
    <property type="match status" value="1"/>
</dbReference>
<keyword evidence="2 7" id="KW-0479">Metal-binding</keyword>
<evidence type="ECO:0000256" key="7">
    <source>
        <dbReference type="PIRSR" id="PIRSR610300-51"/>
    </source>
</evidence>
<accession>A0A538TE14</accession>
<dbReference type="GO" id="GO:0016702">
    <property type="term" value="F:oxidoreductase activity, acting on single donors with incorporation of molecular oxygen, incorporation of two atoms of oxygen"/>
    <property type="evidence" value="ECO:0007669"/>
    <property type="project" value="InterPro"/>
</dbReference>
<evidence type="ECO:0000256" key="6">
    <source>
        <dbReference type="PIRSR" id="PIRSR610300-50"/>
    </source>
</evidence>
<keyword evidence="5 7" id="KW-0408">Iron</keyword>
<feature type="cross-link" description="3'-(S-cysteinyl)-tyrosine (Cys-Tyr)" evidence="6">
    <location>
        <begin position="85"/>
        <end position="154"/>
    </location>
</feature>
<evidence type="ECO:0000256" key="5">
    <source>
        <dbReference type="ARBA" id="ARBA00023004"/>
    </source>
</evidence>
<comment type="similarity">
    <text evidence="1">Belongs to the cysteine dioxygenase family.</text>
</comment>
<dbReference type="CDD" id="cd10548">
    <property type="entry name" value="cupin_CDO"/>
    <property type="match status" value="1"/>
</dbReference>
<evidence type="ECO:0008006" key="10">
    <source>
        <dbReference type="Google" id="ProtNLM"/>
    </source>
</evidence>
<dbReference type="Pfam" id="PF05995">
    <property type="entry name" value="CDO_I"/>
    <property type="match status" value="1"/>
</dbReference>
<feature type="binding site" evidence="7">
    <location>
        <position position="78"/>
    </location>
    <ligand>
        <name>Fe cation</name>
        <dbReference type="ChEBI" id="CHEBI:24875"/>
        <note>catalytic</note>
    </ligand>
</feature>
<keyword evidence="6" id="KW-0883">Thioether bond</keyword>
<reference evidence="8 9" key="1">
    <citation type="journal article" date="2019" name="Nat. Microbiol.">
        <title>Mediterranean grassland soil C-N compound turnover is dependent on rainfall and depth, and is mediated by genomically divergent microorganisms.</title>
        <authorList>
            <person name="Diamond S."/>
            <person name="Andeer P.F."/>
            <person name="Li Z."/>
            <person name="Crits-Christoph A."/>
            <person name="Burstein D."/>
            <person name="Anantharaman K."/>
            <person name="Lane K.R."/>
            <person name="Thomas B.C."/>
            <person name="Pan C."/>
            <person name="Northen T.R."/>
            <person name="Banfield J.F."/>
        </authorList>
    </citation>
    <scope>NUCLEOTIDE SEQUENCE [LARGE SCALE GENOMIC DNA]</scope>
    <source>
        <strain evidence="8">WS_8</strain>
    </source>
</reference>
<evidence type="ECO:0000256" key="4">
    <source>
        <dbReference type="ARBA" id="ARBA00023002"/>
    </source>
</evidence>
<keyword evidence="3" id="KW-0223">Dioxygenase</keyword>
<protein>
    <recommendedName>
        <fullName evidence="10">Cysteine dioxygenase</fullName>
    </recommendedName>
</protein>
<keyword evidence="4" id="KW-0560">Oxidoreductase</keyword>
<evidence type="ECO:0000313" key="8">
    <source>
        <dbReference type="EMBL" id="TMQ61882.1"/>
    </source>
</evidence>
<dbReference type="InterPro" id="IPR014710">
    <property type="entry name" value="RmlC-like_jellyroll"/>
</dbReference>
<dbReference type="PANTHER" id="PTHR12918">
    <property type="entry name" value="CYSTEINE DIOXYGENASE"/>
    <property type="match status" value="1"/>
</dbReference>
<feature type="binding site" evidence="7">
    <location>
        <position position="80"/>
    </location>
    <ligand>
        <name>Fe cation</name>
        <dbReference type="ChEBI" id="CHEBI:24875"/>
        <note>catalytic</note>
    </ligand>
</feature>
<evidence type="ECO:0000256" key="2">
    <source>
        <dbReference type="ARBA" id="ARBA00022723"/>
    </source>
</evidence>
<proteinExistence type="inferred from homology"/>
<dbReference type="Gene3D" id="2.60.120.10">
    <property type="entry name" value="Jelly Rolls"/>
    <property type="match status" value="1"/>
</dbReference>
<name>A0A538TE14_UNCEI</name>
<evidence type="ECO:0000256" key="3">
    <source>
        <dbReference type="ARBA" id="ARBA00022964"/>
    </source>
</evidence>
<dbReference type="PANTHER" id="PTHR12918:SF1">
    <property type="entry name" value="CYSTEINE DIOXYGENASE TYPE 1"/>
    <property type="match status" value="1"/>
</dbReference>
<dbReference type="InterPro" id="IPR011051">
    <property type="entry name" value="RmlC_Cupin_sf"/>
</dbReference>
<dbReference type="InterPro" id="IPR010300">
    <property type="entry name" value="CDO_1"/>
</dbReference>
<sequence length="196" mass="22171">MGMRSIQELVDGLSRIAAASFTHQRVLQEIGRTVIDPQSLHPYLFFCPTHYTRNLIHYCELFEVVGVGWEPGQQSPVHNHRGQECWMGVPIGRLQVQNYRLLAYDPVEKTCRLEPSIRFEMDPEHPAAVDPAEPIHSVHNLPEHGGRAVSVHVYSRPFHSCEVYLPEQGRCFEVPLDYTSKFGVLCPGEIAQAATV</sequence>
<dbReference type="GO" id="GO:0008198">
    <property type="term" value="F:ferrous iron binding"/>
    <property type="evidence" value="ECO:0007669"/>
    <property type="project" value="TreeGrafter"/>
</dbReference>
<dbReference type="AlphaFoldDB" id="A0A538TE14"/>
<evidence type="ECO:0000313" key="9">
    <source>
        <dbReference type="Proteomes" id="UP000316609"/>
    </source>
</evidence>
<dbReference type="EMBL" id="VBOY01000155">
    <property type="protein sequence ID" value="TMQ61882.1"/>
    <property type="molecule type" value="Genomic_DNA"/>
</dbReference>
<dbReference type="Proteomes" id="UP000316609">
    <property type="component" value="Unassembled WGS sequence"/>
</dbReference>
<gene>
    <name evidence="8" type="ORF">E6K78_12350</name>
</gene>
<evidence type="ECO:0000256" key="1">
    <source>
        <dbReference type="ARBA" id="ARBA00006622"/>
    </source>
</evidence>
<organism evidence="8 9">
    <name type="scientific">Eiseniibacteriota bacterium</name>
    <dbReference type="NCBI Taxonomy" id="2212470"/>
    <lineage>
        <taxon>Bacteria</taxon>
        <taxon>Candidatus Eiseniibacteriota</taxon>
    </lineage>
</organism>
<feature type="binding site" evidence="7">
    <location>
        <position position="136"/>
    </location>
    <ligand>
        <name>Fe cation</name>
        <dbReference type="ChEBI" id="CHEBI:24875"/>
        <note>catalytic</note>
    </ligand>
</feature>